<evidence type="ECO:0008006" key="3">
    <source>
        <dbReference type="Google" id="ProtNLM"/>
    </source>
</evidence>
<dbReference type="AlphaFoldDB" id="A0A0D3H6V0"/>
<keyword evidence="2" id="KW-1185">Reference proteome</keyword>
<accession>A0A0D3H6V0</accession>
<name>A0A0D3H6V0_9ORYZ</name>
<dbReference type="EnsemblPlants" id="OBART09G10260.1">
    <property type="protein sequence ID" value="OBART09G10260.1"/>
    <property type="gene ID" value="OBART09G10260"/>
</dbReference>
<proteinExistence type="predicted"/>
<organism evidence="1">
    <name type="scientific">Oryza barthii</name>
    <dbReference type="NCBI Taxonomy" id="65489"/>
    <lineage>
        <taxon>Eukaryota</taxon>
        <taxon>Viridiplantae</taxon>
        <taxon>Streptophyta</taxon>
        <taxon>Embryophyta</taxon>
        <taxon>Tracheophyta</taxon>
        <taxon>Spermatophyta</taxon>
        <taxon>Magnoliopsida</taxon>
        <taxon>Liliopsida</taxon>
        <taxon>Poales</taxon>
        <taxon>Poaceae</taxon>
        <taxon>BOP clade</taxon>
        <taxon>Oryzoideae</taxon>
        <taxon>Oryzeae</taxon>
        <taxon>Oryzinae</taxon>
        <taxon>Oryza</taxon>
    </lineage>
</organism>
<dbReference type="PaxDb" id="65489-OBART09G10260.1"/>
<reference evidence="1" key="2">
    <citation type="submission" date="2015-03" db="UniProtKB">
        <authorList>
            <consortium name="EnsemblPlants"/>
        </authorList>
    </citation>
    <scope>IDENTIFICATION</scope>
</reference>
<protein>
    <recommendedName>
        <fullName evidence="3">DUF629 domain-containing protein</fullName>
    </recommendedName>
</protein>
<dbReference type="STRING" id="65489.A0A0D3H6V0"/>
<dbReference type="HOGENOM" id="CLU_904226_0_0_1"/>
<reference evidence="1" key="1">
    <citation type="journal article" date="2009" name="Rice">
        <title>De Novo Next Generation Sequencing of Plant Genomes.</title>
        <authorList>
            <person name="Rounsley S."/>
            <person name="Marri P.R."/>
            <person name="Yu Y."/>
            <person name="He R."/>
            <person name="Sisneros N."/>
            <person name="Goicoechea J.L."/>
            <person name="Lee S.J."/>
            <person name="Angelova A."/>
            <person name="Kudrna D."/>
            <person name="Luo M."/>
            <person name="Affourtit J."/>
            <person name="Desany B."/>
            <person name="Knight J."/>
            <person name="Niazi F."/>
            <person name="Egholm M."/>
            <person name="Wing R.A."/>
        </authorList>
    </citation>
    <scope>NUCLEOTIDE SEQUENCE [LARGE SCALE GENOMIC DNA]</scope>
    <source>
        <strain evidence="1">cv. IRGC 105608</strain>
    </source>
</reference>
<evidence type="ECO:0000313" key="2">
    <source>
        <dbReference type="Proteomes" id="UP000026960"/>
    </source>
</evidence>
<dbReference type="eggNOG" id="ENOG502R5UG">
    <property type="taxonomic scope" value="Eukaryota"/>
</dbReference>
<dbReference type="Gramene" id="OBART09G10260.1">
    <property type="protein sequence ID" value="OBART09G10260.1"/>
    <property type="gene ID" value="OBART09G10260"/>
</dbReference>
<sequence>MDRAKTLIKEQDWDAVEGYIWSILCDNQEHCVDDFARLHPALYLMFREEKLFQLLAENKIDEAHIFYQHSIVSLEDRDGIFLPVDLGVRIKNLDPSNSSSDPIRRSTQEELSRYVKLYFPKSIGREEYATCEQFVEKHQLQNNSSEKDCMICLACGWEVLGMWKMRPHFVYSHHVKHCSGVTQDLLNRLKNIDESLMKTYVPEEVHVCYKKILDIQLVASSLESNINQTKLKDVFGSSNEDLSGDDFDDVMLKKLSELYMLCIDLGKFTKTSGVREEDLDHFEEVLLRIESEVGFTLRVAGLKRAIWL</sequence>
<dbReference type="Proteomes" id="UP000026960">
    <property type="component" value="Chromosome 9"/>
</dbReference>
<evidence type="ECO:0000313" key="1">
    <source>
        <dbReference type="EnsemblPlants" id="OBART09G10260.1"/>
    </source>
</evidence>